<sequence>MYIINQQLAISFPIKNGVGHHELEESRLDRSDQLHKPPKQTAHIIQVKEDYTLNNNTAKLKQLLCSPKVCKGRKSVRPILTLPVTPPDIRQFVKIHYFKAFSNQIYLFVIGKIRGLPGIGAMNGRRIQAQVSNNVSGPSFSLQSTRVALHNALYRCARHADPQLNCMIPPKLRSKGRNFQCTPVPDLSPNTMVPNNNIMWHFTPFIGRPRINATSSNITTHSPTGKWNV</sequence>
<dbReference type="EMBL" id="SDMP01000016">
    <property type="protein sequence ID" value="RYR02541.1"/>
    <property type="molecule type" value="Genomic_DNA"/>
</dbReference>
<protein>
    <submittedName>
        <fullName evidence="1">Uncharacterized protein</fullName>
    </submittedName>
</protein>
<evidence type="ECO:0000313" key="2">
    <source>
        <dbReference type="Proteomes" id="UP000289738"/>
    </source>
</evidence>
<keyword evidence="2" id="KW-1185">Reference proteome</keyword>
<evidence type="ECO:0000313" key="1">
    <source>
        <dbReference type="EMBL" id="RYR02541.1"/>
    </source>
</evidence>
<comment type="caution">
    <text evidence="1">The sequence shown here is derived from an EMBL/GenBank/DDBJ whole genome shotgun (WGS) entry which is preliminary data.</text>
</comment>
<gene>
    <name evidence="1" type="ORF">Ahy_B06g081340</name>
</gene>
<proteinExistence type="predicted"/>
<accession>A0A444YKU6</accession>
<name>A0A444YKU6_ARAHY</name>
<organism evidence="1 2">
    <name type="scientific">Arachis hypogaea</name>
    <name type="common">Peanut</name>
    <dbReference type="NCBI Taxonomy" id="3818"/>
    <lineage>
        <taxon>Eukaryota</taxon>
        <taxon>Viridiplantae</taxon>
        <taxon>Streptophyta</taxon>
        <taxon>Embryophyta</taxon>
        <taxon>Tracheophyta</taxon>
        <taxon>Spermatophyta</taxon>
        <taxon>Magnoliopsida</taxon>
        <taxon>eudicotyledons</taxon>
        <taxon>Gunneridae</taxon>
        <taxon>Pentapetalae</taxon>
        <taxon>rosids</taxon>
        <taxon>fabids</taxon>
        <taxon>Fabales</taxon>
        <taxon>Fabaceae</taxon>
        <taxon>Papilionoideae</taxon>
        <taxon>50 kb inversion clade</taxon>
        <taxon>dalbergioids sensu lato</taxon>
        <taxon>Dalbergieae</taxon>
        <taxon>Pterocarpus clade</taxon>
        <taxon>Arachis</taxon>
    </lineage>
</organism>
<dbReference type="Proteomes" id="UP000289738">
    <property type="component" value="Chromosome B06"/>
</dbReference>
<reference evidence="1 2" key="1">
    <citation type="submission" date="2019-01" db="EMBL/GenBank/DDBJ databases">
        <title>Sequencing of cultivated peanut Arachis hypogaea provides insights into genome evolution and oil improvement.</title>
        <authorList>
            <person name="Chen X."/>
        </authorList>
    </citation>
    <scope>NUCLEOTIDE SEQUENCE [LARGE SCALE GENOMIC DNA]</scope>
    <source>
        <strain evidence="2">cv. Fuhuasheng</strain>
        <tissue evidence="1">Leaves</tissue>
    </source>
</reference>
<dbReference type="AlphaFoldDB" id="A0A444YKU6"/>